<accession>A0A1I5T4P7</accession>
<dbReference type="Proteomes" id="UP000199586">
    <property type="component" value="Unassembled WGS sequence"/>
</dbReference>
<protein>
    <submittedName>
        <fullName evidence="2">Uncharacterized protein</fullName>
    </submittedName>
</protein>
<evidence type="ECO:0000313" key="3">
    <source>
        <dbReference type="Proteomes" id="UP000199586"/>
    </source>
</evidence>
<feature type="signal peptide" evidence="1">
    <location>
        <begin position="1"/>
        <end position="25"/>
    </location>
</feature>
<proteinExistence type="predicted"/>
<gene>
    <name evidence="2" type="ORF">SAMN04488241_10741</name>
</gene>
<sequence>MRRVSAFLLPAVLAVGCTPKPVAVAVEAPPPPVAPPAPAMPAGGVPGMVIPARTLDGGWPTPGRALSADGTVWHLRAALNVAALVCREGGQGEAVVGAYNAMLTGRKAALGAAEQRYAAEWRALDPAEWQDRYDDAMTRAYNFYGQSFARPGFCAAAAQTLTDMAVLPDEQLSAFAAERLPTLDRPFADFFTAYAAWRDGATAQPATAVARVVPAGPVQVSVAVPAAKPWLGIDPAVYRMP</sequence>
<dbReference type="PROSITE" id="PS51257">
    <property type="entry name" value="PROKAR_LIPOPROTEIN"/>
    <property type="match status" value="1"/>
</dbReference>
<dbReference type="EMBL" id="FOXP01000007">
    <property type="protein sequence ID" value="SFP77928.1"/>
    <property type="molecule type" value="Genomic_DNA"/>
</dbReference>
<name>A0A1I5T4P7_9SPHN</name>
<evidence type="ECO:0000256" key="1">
    <source>
        <dbReference type="SAM" id="SignalP"/>
    </source>
</evidence>
<reference evidence="2 3" key="1">
    <citation type="submission" date="2016-10" db="EMBL/GenBank/DDBJ databases">
        <authorList>
            <person name="de Groot N.N."/>
        </authorList>
    </citation>
    <scope>NUCLEOTIDE SEQUENCE [LARGE SCALE GENOMIC DNA]</scope>
    <source>
        <strain evidence="2 3">CGMCC 1.9113</strain>
    </source>
</reference>
<feature type="chain" id="PRO_5011459369" evidence="1">
    <location>
        <begin position="26"/>
        <end position="241"/>
    </location>
</feature>
<dbReference type="OrthoDB" id="7432148at2"/>
<dbReference type="AlphaFoldDB" id="A0A1I5T4P7"/>
<keyword evidence="1" id="KW-0732">Signal</keyword>
<dbReference type="RefSeq" id="WP_143090152.1">
    <property type="nucleotide sequence ID" value="NZ_FOXP01000007.1"/>
</dbReference>
<organism evidence="2 3">
    <name type="scientific">Sphingomonas rubra</name>
    <dbReference type="NCBI Taxonomy" id="634430"/>
    <lineage>
        <taxon>Bacteria</taxon>
        <taxon>Pseudomonadati</taxon>
        <taxon>Pseudomonadota</taxon>
        <taxon>Alphaproteobacteria</taxon>
        <taxon>Sphingomonadales</taxon>
        <taxon>Sphingomonadaceae</taxon>
        <taxon>Sphingomonas</taxon>
    </lineage>
</organism>
<keyword evidence="3" id="KW-1185">Reference proteome</keyword>
<evidence type="ECO:0000313" key="2">
    <source>
        <dbReference type="EMBL" id="SFP77928.1"/>
    </source>
</evidence>
<dbReference type="STRING" id="634430.SAMN04488241_10741"/>